<dbReference type="GO" id="GO:0003723">
    <property type="term" value="F:RNA binding"/>
    <property type="evidence" value="ECO:0007669"/>
    <property type="project" value="UniProtKB-UniRule"/>
</dbReference>
<dbReference type="VEuPathDB" id="AmoebaDB:NfTy_024770"/>
<dbReference type="SUPFAM" id="SSF54928">
    <property type="entry name" value="RNA-binding domain, RBD"/>
    <property type="match status" value="2"/>
</dbReference>
<keyword evidence="4" id="KW-0539">Nucleus</keyword>
<keyword evidence="9" id="KW-1185">Reference proteome</keyword>
<dbReference type="VEuPathDB" id="AmoebaDB:FDP41_000228"/>
<dbReference type="SMART" id="SM00360">
    <property type="entry name" value="RRM"/>
    <property type="match status" value="2"/>
</dbReference>
<dbReference type="Proteomes" id="UP000444721">
    <property type="component" value="Unassembled WGS sequence"/>
</dbReference>
<gene>
    <name evidence="8" type="ORF">FDP41_000228</name>
</gene>
<organism evidence="8 9">
    <name type="scientific">Naegleria fowleri</name>
    <name type="common">Brain eating amoeba</name>
    <dbReference type="NCBI Taxonomy" id="5763"/>
    <lineage>
        <taxon>Eukaryota</taxon>
        <taxon>Discoba</taxon>
        <taxon>Heterolobosea</taxon>
        <taxon>Tetramitia</taxon>
        <taxon>Eutetramitia</taxon>
        <taxon>Vahlkampfiidae</taxon>
        <taxon>Naegleria</taxon>
    </lineage>
</organism>
<comment type="caution">
    <text evidence="8">The sequence shown here is derived from an EMBL/GenBank/DDBJ whole genome shotgun (WGS) entry which is preliminary data.</text>
</comment>
<feature type="compositionally biased region" description="Basic and acidic residues" evidence="6">
    <location>
        <begin position="108"/>
        <end position="120"/>
    </location>
</feature>
<dbReference type="EMBL" id="VFQX01000001">
    <property type="protein sequence ID" value="KAF0985189.1"/>
    <property type="molecule type" value="Genomic_DNA"/>
</dbReference>
<protein>
    <recommendedName>
        <fullName evidence="7">RRM domain-containing protein</fullName>
    </recommendedName>
</protein>
<evidence type="ECO:0000259" key="7">
    <source>
        <dbReference type="PROSITE" id="PS50102"/>
    </source>
</evidence>
<dbReference type="InterPro" id="IPR000504">
    <property type="entry name" value="RRM_dom"/>
</dbReference>
<feature type="domain" description="RRM" evidence="7">
    <location>
        <begin position="273"/>
        <end position="354"/>
    </location>
</feature>
<dbReference type="OrthoDB" id="442677at2759"/>
<feature type="compositionally biased region" description="Basic residues" evidence="6">
    <location>
        <begin position="69"/>
        <end position="89"/>
    </location>
</feature>
<comment type="similarity">
    <text evidence="2">Belongs to the RRM RBM34 family.</text>
</comment>
<evidence type="ECO:0000256" key="3">
    <source>
        <dbReference type="ARBA" id="ARBA00022884"/>
    </source>
</evidence>
<feature type="compositionally biased region" description="Basic and acidic residues" evidence="6">
    <location>
        <begin position="129"/>
        <end position="140"/>
    </location>
</feature>
<accession>A0A6A5CIT1</accession>
<evidence type="ECO:0000256" key="1">
    <source>
        <dbReference type="ARBA" id="ARBA00004604"/>
    </source>
</evidence>
<evidence type="ECO:0000313" key="8">
    <source>
        <dbReference type="EMBL" id="KAF0985189.1"/>
    </source>
</evidence>
<name>A0A6A5CIT1_NAEFO</name>
<feature type="region of interest" description="Disordered" evidence="6">
    <location>
        <begin position="1"/>
        <end position="140"/>
    </location>
</feature>
<feature type="compositionally biased region" description="Acidic residues" evidence="6">
    <location>
        <begin position="53"/>
        <end position="62"/>
    </location>
</feature>
<dbReference type="OMA" id="KCTDEQM"/>
<dbReference type="AlphaFoldDB" id="A0A6A5CIT1"/>
<evidence type="ECO:0000256" key="4">
    <source>
        <dbReference type="ARBA" id="ARBA00023242"/>
    </source>
</evidence>
<dbReference type="Gene3D" id="3.30.70.330">
    <property type="match status" value="2"/>
</dbReference>
<feature type="domain" description="RRM" evidence="7">
    <location>
        <begin position="161"/>
        <end position="263"/>
    </location>
</feature>
<dbReference type="PANTHER" id="PTHR23236:SF25">
    <property type="entry name" value="RNA-BINDING PROTEIN 34"/>
    <property type="match status" value="1"/>
</dbReference>
<dbReference type="InterPro" id="IPR035979">
    <property type="entry name" value="RBD_domain_sf"/>
</dbReference>
<reference evidence="8 9" key="1">
    <citation type="journal article" date="2019" name="Sci. Rep.">
        <title>Nanopore sequencing improves the draft genome of the human pathogenic amoeba Naegleria fowleri.</title>
        <authorList>
            <person name="Liechti N."/>
            <person name="Schurch N."/>
            <person name="Bruggmann R."/>
            <person name="Wittwer M."/>
        </authorList>
    </citation>
    <scope>NUCLEOTIDE SEQUENCE [LARGE SCALE GENOMIC DNA]</scope>
    <source>
        <strain evidence="8 9">ATCC 30894</strain>
    </source>
</reference>
<evidence type="ECO:0000256" key="2">
    <source>
        <dbReference type="ARBA" id="ARBA00007077"/>
    </source>
</evidence>
<dbReference type="VEuPathDB" id="AmoebaDB:NF0060570"/>
<dbReference type="GeneID" id="68107446"/>
<dbReference type="RefSeq" id="XP_044569902.1">
    <property type="nucleotide sequence ID" value="XM_044705456.1"/>
</dbReference>
<keyword evidence="3 5" id="KW-0694">RNA-binding</keyword>
<evidence type="ECO:0000256" key="6">
    <source>
        <dbReference type="SAM" id="MobiDB-lite"/>
    </source>
</evidence>
<dbReference type="Pfam" id="PF00076">
    <property type="entry name" value="RRM_1"/>
    <property type="match status" value="1"/>
</dbReference>
<evidence type="ECO:0000256" key="5">
    <source>
        <dbReference type="PROSITE-ProRule" id="PRU00176"/>
    </source>
</evidence>
<evidence type="ECO:0000313" key="9">
    <source>
        <dbReference type="Proteomes" id="UP000444721"/>
    </source>
</evidence>
<sequence>MSSTYQVGDVSKLFGTSNDEEASSSSLIVVPNQPKKTEDDDFISNLKKRAIDNEDQDDDDSASSDKETKKKPKKKKTKVEPSKKKRKEEKRKEKEESEESDNEEENQTEQKTKYDAREGEIEIEDEIHDSEKEDKDDDTFKSKRKRLTKKEKKEIRKKDDNTVFVSNFPIPLEDKNLKKSKQLVTKLFSVYGTIESVRFRSLCYEKSKIPTRKGHLASGLRTKDYGNVYIHFEEMNTPMEKIISDLNGKILNGRHLNVDDANHTSITKEDKERSVFIQNLPFEIDDEEIWETIGSEFPIYRIRIVRDPISGKCKGFGYVQFKDKETAETLLKTMKSRKPHIIQGRKLEILKCKV</sequence>
<dbReference type="PANTHER" id="PTHR23236">
    <property type="entry name" value="EUKARYOTIC TRANSLATION INITIATION FACTOR 4B/4H"/>
    <property type="match status" value="1"/>
</dbReference>
<comment type="subcellular location">
    <subcellularLocation>
        <location evidence="1">Nucleus</location>
        <location evidence="1">Nucleolus</location>
    </subcellularLocation>
</comment>
<dbReference type="PROSITE" id="PS50102">
    <property type="entry name" value="RRM"/>
    <property type="match status" value="2"/>
</dbReference>
<feature type="compositionally biased region" description="Acidic residues" evidence="6">
    <location>
        <begin position="96"/>
        <end position="107"/>
    </location>
</feature>
<dbReference type="GO" id="GO:0005730">
    <property type="term" value="C:nucleolus"/>
    <property type="evidence" value="ECO:0007669"/>
    <property type="project" value="UniProtKB-SubCell"/>
</dbReference>
<dbReference type="InterPro" id="IPR012677">
    <property type="entry name" value="Nucleotide-bd_a/b_plait_sf"/>
</dbReference>
<proteinExistence type="inferred from homology"/>